<dbReference type="EMBL" id="LACI01000985">
    <property type="protein sequence ID" value="KJU85517.1"/>
    <property type="molecule type" value="Genomic_DNA"/>
</dbReference>
<sequence>MKGRISKVVVVVAMLVVVFAVQLYAEDTYKAPSVTYSYSNGVFGIMVLGVNYGTVSDFLLDDVSIGETLAQMATQGQLVVYQYSDWFQLAIYATEEALTEFAGQNFQIVLTEGTVLSKTLPEVSDLLYASDDSSTKAATKCCWCTQYVYKKKDLSGSYKHAKTWNDGFLQSTGYKDAKNKPESDQIVVFENRSDYGHVGIIKKVKSKGDNWVLTVTGANNDGSVKGDKAGNPISCKKASPDNKTGCNNVSDKTYTVSKKDTNVSYWKKLKN</sequence>
<dbReference type="AlphaFoldDB" id="A0A0F3GUK0"/>
<evidence type="ECO:0000259" key="1">
    <source>
        <dbReference type="PROSITE" id="PS50911"/>
    </source>
</evidence>
<protein>
    <submittedName>
        <fullName evidence="2">Membrane protein containing Cysteine, histidine-dependent amidohydrolase/peptidase domain protein</fullName>
    </submittedName>
</protein>
<name>A0A0F3GUK0_9BACT</name>
<dbReference type="InterPro" id="IPR007921">
    <property type="entry name" value="CHAP_dom"/>
</dbReference>
<dbReference type="Proteomes" id="UP000033423">
    <property type="component" value="Unassembled WGS sequence"/>
</dbReference>
<dbReference type="PROSITE" id="PS50911">
    <property type="entry name" value="CHAP"/>
    <property type="match status" value="1"/>
</dbReference>
<accession>A0A0F3GUK0</accession>
<gene>
    <name evidence="2" type="ORF">MBAV_002288</name>
</gene>
<keyword evidence="3" id="KW-1185">Reference proteome</keyword>
<proteinExistence type="predicted"/>
<dbReference type="SUPFAM" id="SSF54001">
    <property type="entry name" value="Cysteine proteinases"/>
    <property type="match status" value="1"/>
</dbReference>
<reference evidence="2 3" key="1">
    <citation type="submission" date="2015-02" db="EMBL/GenBank/DDBJ databases">
        <title>Single-cell genomics of uncultivated deep-branching MTB reveals a conserved set of magnetosome genes.</title>
        <authorList>
            <person name="Kolinko S."/>
            <person name="Richter M."/>
            <person name="Glockner F.O."/>
            <person name="Brachmann A."/>
            <person name="Schuler D."/>
        </authorList>
    </citation>
    <scope>NUCLEOTIDE SEQUENCE [LARGE SCALE GENOMIC DNA]</scope>
    <source>
        <strain evidence="2">TM-1</strain>
    </source>
</reference>
<evidence type="ECO:0000313" key="3">
    <source>
        <dbReference type="Proteomes" id="UP000033423"/>
    </source>
</evidence>
<keyword evidence="2" id="KW-0378">Hydrolase</keyword>
<dbReference type="GO" id="GO:0016787">
    <property type="term" value="F:hydrolase activity"/>
    <property type="evidence" value="ECO:0007669"/>
    <property type="project" value="UniProtKB-KW"/>
</dbReference>
<dbReference type="Gene3D" id="3.90.1720.10">
    <property type="entry name" value="endopeptidase domain like (from Nostoc punctiforme)"/>
    <property type="match status" value="1"/>
</dbReference>
<dbReference type="Pfam" id="PF05257">
    <property type="entry name" value="CHAP"/>
    <property type="match status" value="1"/>
</dbReference>
<comment type="caution">
    <text evidence="2">The sequence shown here is derived from an EMBL/GenBank/DDBJ whole genome shotgun (WGS) entry which is preliminary data.</text>
</comment>
<feature type="domain" description="Peptidase C51" evidence="1">
    <location>
        <begin position="116"/>
        <end position="256"/>
    </location>
</feature>
<dbReference type="InterPro" id="IPR038765">
    <property type="entry name" value="Papain-like_cys_pep_sf"/>
</dbReference>
<evidence type="ECO:0000313" key="2">
    <source>
        <dbReference type="EMBL" id="KJU85517.1"/>
    </source>
</evidence>
<organism evidence="2 3">
    <name type="scientific">Candidatus Magnetobacterium bavaricum</name>
    <dbReference type="NCBI Taxonomy" id="29290"/>
    <lineage>
        <taxon>Bacteria</taxon>
        <taxon>Pseudomonadati</taxon>
        <taxon>Nitrospirota</taxon>
        <taxon>Thermodesulfovibrionia</taxon>
        <taxon>Thermodesulfovibrionales</taxon>
        <taxon>Candidatus Magnetobacteriaceae</taxon>
        <taxon>Candidatus Magnetobacterium</taxon>
    </lineage>
</organism>